<dbReference type="PANTHER" id="PTHR31672:SF13">
    <property type="entry name" value="F-BOX PROTEIN CPR30-LIKE"/>
    <property type="match status" value="1"/>
</dbReference>
<sequence>MALISDPYFKMKHLNHAKNDRNSQKLFMSKMCFEKDDMFSFYSSSLSSVQVVEDEKKLDWPSNFKPVNTALYCCCDGLVVILVFDKLHRQLVLWNPSTGESMALPHPNFPQRSCVFGLGYDATSDDYKILAVNLNDMGQEASGEIFALKSGSWKKICQYPADIHRLIGFKDCGMNSLAFVHGAFHWVGLSGCYTIVSFNISNEVYGEIPLPEHMCNILDARFPEYVRGSQSMVFQY</sequence>
<dbReference type="InterPro" id="IPR006527">
    <property type="entry name" value="F-box-assoc_dom_typ1"/>
</dbReference>
<reference evidence="2 3" key="1">
    <citation type="journal article" date="2021" name="BMC Genomics">
        <title>Datura genome reveals duplications of psychoactive alkaloid biosynthetic genes and high mutation rate following tissue culture.</title>
        <authorList>
            <person name="Rajewski A."/>
            <person name="Carter-House D."/>
            <person name="Stajich J."/>
            <person name="Litt A."/>
        </authorList>
    </citation>
    <scope>NUCLEOTIDE SEQUENCE [LARGE SCALE GENOMIC DNA]</scope>
    <source>
        <strain evidence="2">AR-01</strain>
    </source>
</reference>
<feature type="domain" description="F-box associated beta-propeller type 1" evidence="1">
    <location>
        <begin position="43"/>
        <end position="227"/>
    </location>
</feature>
<accession>A0ABS8T4K6</accession>
<dbReference type="InterPro" id="IPR050796">
    <property type="entry name" value="SCF_F-box_component"/>
</dbReference>
<dbReference type="Proteomes" id="UP000823775">
    <property type="component" value="Unassembled WGS sequence"/>
</dbReference>
<protein>
    <recommendedName>
        <fullName evidence="1">F-box associated beta-propeller type 1 domain-containing protein</fullName>
    </recommendedName>
</protein>
<dbReference type="PANTHER" id="PTHR31672">
    <property type="entry name" value="BNACNNG10540D PROTEIN"/>
    <property type="match status" value="1"/>
</dbReference>
<dbReference type="InterPro" id="IPR017451">
    <property type="entry name" value="F-box-assoc_interact_dom"/>
</dbReference>
<evidence type="ECO:0000313" key="2">
    <source>
        <dbReference type="EMBL" id="MCD7466073.1"/>
    </source>
</evidence>
<gene>
    <name evidence="2" type="ORF">HAX54_002423</name>
</gene>
<keyword evidence="3" id="KW-1185">Reference proteome</keyword>
<dbReference type="Pfam" id="PF07734">
    <property type="entry name" value="FBA_1"/>
    <property type="match status" value="1"/>
</dbReference>
<evidence type="ECO:0000313" key="3">
    <source>
        <dbReference type="Proteomes" id="UP000823775"/>
    </source>
</evidence>
<dbReference type="NCBIfam" id="TIGR01640">
    <property type="entry name" value="F_box_assoc_1"/>
    <property type="match status" value="1"/>
</dbReference>
<comment type="caution">
    <text evidence="2">The sequence shown here is derived from an EMBL/GenBank/DDBJ whole genome shotgun (WGS) entry which is preliminary data.</text>
</comment>
<name>A0ABS8T4K6_DATST</name>
<dbReference type="SUPFAM" id="SSF50965">
    <property type="entry name" value="Galactose oxidase, central domain"/>
    <property type="match status" value="1"/>
</dbReference>
<proteinExistence type="predicted"/>
<organism evidence="2 3">
    <name type="scientific">Datura stramonium</name>
    <name type="common">Jimsonweed</name>
    <name type="synonym">Common thornapple</name>
    <dbReference type="NCBI Taxonomy" id="4076"/>
    <lineage>
        <taxon>Eukaryota</taxon>
        <taxon>Viridiplantae</taxon>
        <taxon>Streptophyta</taxon>
        <taxon>Embryophyta</taxon>
        <taxon>Tracheophyta</taxon>
        <taxon>Spermatophyta</taxon>
        <taxon>Magnoliopsida</taxon>
        <taxon>eudicotyledons</taxon>
        <taxon>Gunneridae</taxon>
        <taxon>Pentapetalae</taxon>
        <taxon>asterids</taxon>
        <taxon>lamiids</taxon>
        <taxon>Solanales</taxon>
        <taxon>Solanaceae</taxon>
        <taxon>Solanoideae</taxon>
        <taxon>Datureae</taxon>
        <taxon>Datura</taxon>
    </lineage>
</organism>
<evidence type="ECO:0000259" key="1">
    <source>
        <dbReference type="Pfam" id="PF07734"/>
    </source>
</evidence>
<dbReference type="EMBL" id="JACEIK010001109">
    <property type="protein sequence ID" value="MCD7466073.1"/>
    <property type="molecule type" value="Genomic_DNA"/>
</dbReference>
<dbReference type="InterPro" id="IPR011043">
    <property type="entry name" value="Gal_Oxase/kelch_b-propeller"/>
</dbReference>